<evidence type="ECO:0000256" key="6">
    <source>
        <dbReference type="SAM" id="SignalP"/>
    </source>
</evidence>
<dbReference type="GO" id="GO:0016787">
    <property type="term" value="F:hydrolase activity"/>
    <property type="evidence" value="ECO:0007669"/>
    <property type="project" value="UniProtKB-KW"/>
</dbReference>
<evidence type="ECO:0000259" key="7">
    <source>
        <dbReference type="Pfam" id="PF00144"/>
    </source>
</evidence>
<dbReference type="Proteomes" id="UP001501758">
    <property type="component" value="Unassembled WGS sequence"/>
</dbReference>
<dbReference type="InterPro" id="IPR012338">
    <property type="entry name" value="Beta-lactam/transpept-like"/>
</dbReference>
<dbReference type="Gene3D" id="3.20.20.300">
    <property type="entry name" value="Glycoside hydrolase, family 3, N-terminal domain"/>
    <property type="match status" value="1"/>
</dbReference>
<dbReference type="SUPFAM" id="SSF51445">
    <property type="entry name" value="(Trans)glycosidases"/>
    <property type="match status" value="1"/>
</dbReference>
<feature type="domain" description="Beta-lactamase-related" evidence="7">
    <location>
        <begin position="631"/>
        <end position="980"/>
    </location>
</feature>
<reference evidence="11" key="1">
    <citation type="journal article" date="2019" name="Int. J. Syst. Evol. Microbiol.">
        <title>The Global Catalogue of Microorganisms (GCM) 10K type strain sequencing project: providing services to taxonomists for standard genome sequencing and annotation.</title>
        <authorList>
            <consortium name="The Broad Institute Genomics Platform"/>
            <consortium name="The Broad Institute Genome Sequencing Center for Infectious Disease"/>
            <person name="Wu L."/>
            <person name="Ma J."/>
        </authorList>
    </citation>
    <scope>NUCLEOTIDE SEQUENCE [LARGE SCALE GENOMIC DNA]</scope>
    <source>
        <strain evidence="11">JCM 15974</strain>
    </source>
</reference>
<dbReference type="PANTHER" id="PTHR30480:SF13">
    <property type="entry name" value="BETA-HEXOSAMINIDASE"/>
    <property type="match status" value="1"/>
</dbReference>
<dbReference type="InterPro" id="IPR050226">
    <property type="entry name" value="NagZ_Beta-hexosaminidase"/>
</dbReference>
<dbReference type="InterPro" id="IPR036962">
    <property type="entry name" value="Glyco_hydro_3_N_sf"/>
</dbReference>
<dbReference type="InterPro" id="IPR001764">
    <property type="entry name" value="Glyco_hydro_3_N"/>
</dbReference>
<sequence length="1003" mass="113643">MSCIFRRYFSVLVFISSVSVFSQHPDTLNVSEPLYEKNTDSLPVEEVLENITVSPLIVEDEKDRQRFWVDSIYNKMTLKEKVGQLFMVDVFSSKPKKETDKIKRLIEEFHIGGIIFSKGGPNRQAKLNNEYQELSKVPLMIGMDAEWGLAMRLDSTKAFPWNMTLGAIQDNSLIEETGQQIAKHCKRLGVHINFAPVVDMNTNPKNPIIGNRSFGEEKDNVTEKALAFMKGMQKEGVLASAKHFPGHGDTDSDSHKTLPTINFDEKRIDSVELYPYRKLIKEGLSSVMVAHLNIPSLEPRSGYPSSISENVVTNILQDSLNFEGLVITDALNMKGASDFKAPGDIDLAAFKAGNDILLISEDVPLASQKIISAYYAGEISEKRLSRSVKKILMAKYKVGLHSYKPIQSEYLIEELNSIANEILHHKLVENSLTLLKNERAILPVKNLDLKKIAYVSLGDDSGEVFLEELNKYTKVDWVKGNQLPDILEQLKNYNYVIVGLHKSNANPWKDYRFKDKELVWLYEIARLNNTVLSVFSRPYAMLDLQTTTNFEGILMSYQNSKVAQEKAAQLLFGAIEAKGKLPVSLGMDFPLGTGLETRSLKRLAYGIPETVGMNSHKLQRIDSVVNIALKENMTPGVQLMVARKGKVIFNKNYGYHTYAKSRKVRGSDIYDLASLTKILATLPLTMELKDNGILSLDSRVGELLPSFQDSNKKDITVRSMLSHYARLRAWIPFFLKTLDSVTTKPDKKYYRNKRSDDYNIRVTGNLYLRSDMKDSLMLRIKDSELRKRLSYKYSDLPYYMMKSFIEDHYGNNLDALTQQHFYRGIGASNMGYLPINRFKKKRIVPTENDQAYRKEIIHGYVHDQGAAMFGGIGGHAGLFANANDVTKIMQMYLNGGYYGGKQYISPETIAEFNTCSYCHKKVRRGVGFDKPQLGDIGPTCGCISMNSYGHSGFTGTFTWADPDEEIIYVFLSNRTFPDSANRKLISNDIRSEIQRLIYEAINY</sequence>
<evidence type="ECO:0000313" key="10">
    <source>
        <dbReference type="EMBL" id="GAA0723217.1"/>
    </source>
</evidence>
<dbReference type="EC" id="3.2.1.52" evidence="3"/>
<evidence type="ECO:0000256" key="4">
    <source>
        <dbReference type="ARBA" id="ARBA00022801"/>
    </source>
</evidence>
<keyword evidence="6" id="KW-0732">Signal</keyword>
<dbReference type="InterPro" id="IPR017853">
    <property type="entry name" value="GH"/>
</dbReference>
<evidence type="ECO:0000259" key="9">
    <source>
        <dbReference type="Pfam" id="PF01915"/>
    </source>
</evidence>
<dbReference type="Gene3D" id="3.40.50.1700">
    <property type="entry name" value="Glycoside hydrolase family 3 C-terminal domain"/>
    <property type="match status" value="1"/>
</dbReference>
<feature type="chain" id="PRO_5046217137" description="beta-N-acetylhexosaminidase" evidence="6">
    <location>
        <begin position="23"/>
        <end position="1003"/>
    </location>
</feature>
<dbReference type="SUPFAM" id="SSF56601">
    <property type="entry name" value="beta-lactamase/transpeptidase-like"/>
    <property type="match status" value="1"/>
</dbReference>
<dbReference type="PANTHER" id="PTHR30480">
    <property type="entry name" value="BETA-HEXOSAMINIDASE-RELATED"/>
    <property type="match status" value="1"/>
</dbReference>
<gene>
    <name evidence="10" type="ORF">GCM10009430_26430</name>
</gene>
<protein>
    <recommendedName>
        <fullName evidence="3">beta-N-acetylhexosaminidase</fullName>
        <ecNumber evidence="3">3.2.1.52</ecNumber>
    </recommendedName>
</protein>
<dbReference type="PRINTS" id="PR00133">
    <property type="entry name" value="GLHYDRLASE3"/>
</dbReference>
<accession>A0ABP3U5V3</accession>
<keyword evidence="5" id="KW-0326">Glycosidase</keyword>
<evidence type="ECO:0000256" key="3">
    <source>
        <dbReference type="ARBA" id="ARBA00012663"/>
    </source>
</evidence>
<dbReference type="Pfam" id="PF00933">
    <property type="entry name" value="Glyco_hydro_3"/>
    <property type="match status" value="1"/>
</dbReference>
<evidence type="ECO:0000256" key="2">
    <source>
        <dbReference type="ARBA" id="ARBA00005336"/>
    </source>
</evidence>
<comment type="catalytic activity">
    <reaction evidence="1">
        <text>Hydrolysis of terminal non-reducing N-acetyl-D-hexosamine residues in N-acetyl-beta-D-hexosaminides.</text>
        <dbReference type="EC" id="3.2.1.52"/>
    </reaction>
</comment>
<dbReference type="InterPro" id="IPR001466">
    <property type="entry name" value="Beta-lactam-related"/>
</dbReference>
<dbReference type="Pfam" id="PF00144">
    <property type="entry name" value="Beta-lactamase"/>
    <property type="match status" value="1"/>
</dbReference>
<name>A0ABP3U5V3_9FLAO</name>
<organism evidence="10 11">
    <name type="scientific">Aquimarina litoralis</name>
    <dbReference type="NCBI Taxonomy" id="584605"/>
    <lineage>
        <taxon>Bacteria</taxon>
        <taxon>Pseudomonadati</taxon>
        <taxon>Bacteroidota</taxon>
        <taxon>Flavobacteriia</taxon>
        <taxon>Flavobacteriales</taxon>
        <taxon>Flavobacteriaceae</taxon>
        <taxon>Aquimarina</taxon>
    </lineage>
</organism>
<feature type="signal peptide" evidence="6">
    <location>
        <begin position="1"/>
        <end position="22"/>
    </location>
</feature>
<comment type="caution">
    <text evidence="10">The sequence shown here is derived from an EMBL/GenBank/DDBJ whole genome shotgun (WGS) entry which is preliminary data.</text>
</comment>
<feature type="domain" description="Glycoside hydrolase family 3 C-terminal" evidence="9">
    <location>
        <begin position="433"/>
        <end position="585"/>
    </location>
</feature>
<keyword evidence="4 10" id="KW-0378">Hydrolase</keyword>
<comment type="similarity">
    <text evidence="2">Belongs to the glycosyl hydrolase 3 family.</text>
</comment>
<evidence type="ECO:0000313" key="11">
    <source>
        <dbReference type="Proteomes" id="UP001501758"/>
    </source>
</evidence>
<evidence type="ECO:0000259" key="8">
    <source>
        <dbReference type="Pfam" id="PF00933"/>
    </source>
</evidence>
<evidence type="ECO:0000256" key="1">
    <source>
        <dbReference type="ARBA" id="ARBA00001231"/>
    </source>
</evidence>
<evidence type="ECO:0000256" key="5">
    <source>
        <dbReference type="ARBA" id="ARBA00023295"/>
    </source>
</evidence>
<dbReference type="InterPro" id="IPR036881">
    <property type="entry name" value="Glyco_hydro_3_C_sf"/>
</dbReference>
<dbReference type="EMBL" id="BAAAGE010000002">
    <property type="protein sequence ID" value="GAA0723217.1"/>
    <property type="molecule type" value="Genomic_DNA"/>
</dbReference>
<dbReference type="SUPFAM" id="SSF52279">
    <property type="entry name" value="Beta-D-glucan exohydrolase, C-terminal domain"/>
    <property type="match status" value="1"/>
</dbReference>
<dbReference type="Gene3D" id="3.40.710.10">
    <property type="entry name" value="DD-peptidase/beta-lactamase superfamily"/>
    <property type="match status" value="1"/>
</dbReference>
<dbReference type="InterPro" id="IPR002772">
    <property type="entry name" value="Glyco_hydro_3_C"/>
</dbReference>
<dbReference type="Pfam" id="PF01915">
    <property type="entry name" value="Glyco_hydro_3_C"/>
    <property type="match status" value="1"/>
</dbReference>
<proteinExistence type="inferred from homology"/>
<feature type="domain" description="Glycoside hydrolase family 3 N-terminal" evidence="8">
    <location>
        <begin position="77"/>
        <end position="392"/>
    </location>
</feature>
<keyword evidence="11" id="KW-1185">Reference proteome</keyword>